<evidence type="ECO:0000256" key="2">
    <source>
        <dbReference type="SAM" id="SignalP"/>
    </source>
</evidence>
<feature type="chain" id="PRO_5016728684" evidence="2">
    <location>
        <begin position="23"/>
        <end position="252"/>
    </location>
</feature>
<sequence length="252" mass="28743">MIKRLLLLGLAVNLLWACNSSKDTGNATNDSAYTPNDSIQSEQPIDDAPDIIDTIAVGDKKFFVYFIDKAIFEQYPEYDHSIDPESESKALAKDSTVKRVGDDLIFQFANGQQKIHTNVNSEGDDFARYQYAGYYPALHRHGLDATFYATSYFELLNPDNGDTLRLWTPPVISPDKKYFLCPSLDLGYGFRENGFQLFEVKNKTIVPIGNIILEKYGINEVQWIDNKTLIATYQTREDFSKQRVSFIKMVMQ</sequence>
<feature type="region of interest" description="Disordered" evidence="1">
    <location>
        <begin position="26"/>
        <end position="45"/>
    </location>
</feature>
<dbReference type="AlphaFoldDB" id="A0A365Y450"/>
<feature type="signal peptide" evidence="2">
    <location>
        <begin position="1"/>
        <end position="22"/>
    </location>
</feature>
<protein>
    <submittedName>
        <fullName evidence="3">Uncharacterized protein</fullName>
    </submittedName>
</protein>
<keyword evidence="4" id="KW-1185">Reference proteome</keyword>
<accession>A0A365Y450</accession>
<evidence type="ECO:0000313" key="3">
    <source>
        <dbReference type="EMBL" id="RBL92675.1"/>
    </source>
</evidence>
<dbReference type="RefSeq" id="WP_113615276.1">
    <property type="nucleotide sequence ID" value="NZ_QFFJ01000001.1"/>
</dbReference>
<comment type="caution">
    <text evidence="3">The sequence shown here is derived from an EMBL/GenBank/DDBJ whole genome shotgun (WGS) entry which is preliminary data.</text>
</comment>
<evidence type="ECO:0000313" key="4">
    <source>
        <dbReference type="Proteomes" id="UP000253410"/>
    </source>
</evidence>
<organism evidence="3 4">
    <name type="scientific">Chitinophaga flava</name>
    <dbReference type="NCBI Taxonomy" id="2259036"/>
    <lineage>
        <taxon>Bacteria</taxon>
        <taxon>Pseudomonadati</taxon>
        <taxon>Bacteroidota</taxon>
        <taxon>Chitinophagia</taxon>
        <taxon>Chitinophagales</taxon>
        <taxon>Chitinophagaceae</taxon>
        <taxon>Chitinophaga</taxon>
    </lineage>
</organism>
<evidence type="ECO:0000256" key="1">
    <source>
        <dbReference type="SAM" id="MobiDB-lite"/>
    </source>
</evidence>
<dbReference type="OrthoDB" id="877109at2"/>
<reference evidence="3 4" key="1">
    <citation type="submission" date="2018-05" db="EMBL/GenBank/DDBJ databases">
        <title>Chitinophaga sp. K3CV102501T nov., isolated from isolated from a monsoon evergreen broad-leaved forest soil.</title>
        <authorList>
            <person name="Lv Y."/>
        </authorList>
    </citation>
    <scope>NUCLEOTIDE SEQUENCE [LARGE SCALE GENOMIC DNA]</scope>
    <source>
        <strain evidence="3 4">GDMCC 1.1325</strain>
    </source>
</reference>
<keyword evidence="2" id="KW-0732">Signal</keyword>
<gene>
    <name evidence="3" type="ORF">DF182_08880</name>
</gene>
<name>A0A365Y450_9BACT</name>
<dbReference type="EMBL" id="QFFJ01000001">
    <property type="protein sequence ID" value="RBL92675.1"/>
    <property type="molecule type" value="Genomic_DNA"/>
</dbReference>
<feature type="compositionally biased region" description="Polar residues" evidence="1">
    <location>
        <begin position="26"/>
        <end position="43"/>
    </location>
</feature>
<proteinExistence type="predicted"/>
<dbReference type="Proteomes" id="UP000253410">
    <property type="component" value="Unassembled WGS sequence"/>
</dbReference>